<sequence>MWSEIWNISSMNALGKSSHAIQFLLAVVVFVLGLGSTAVIYQIIVNSVHEREQVYFEFRAREAVERIKSRMAAYQQVLRGTAGIFNIYKIVDRHQFRDYYERQALERYLPGIQGIGFAKAIHPLELQVHIEQIRAEGFPSYSVLPEGQRDLYSSIIYLEPFSGRNLRAFGYDMYSEPVRRFAMQRSMDTGEMMLSGWVRLQQEVGVHEQTGFLIYQAVYDKAQLQLAFAAQVACRIAHLNRPLAHHLFEGRSSSKP</sequence>
<dbReference type="GO" id="GO:0003824">
    <property type="term" value="F:catalytic activity"/>
    <property type="evidence" value="ECO:0007669"/>
    <property type="project" value="UniProtKB-ARBA"/>
</dbReference>
<keyword evidence="4 5" id="KW-0472">Membrane</keyword>
<dbReference type="GO" id="GO:0007165">
    <property type="term" value="P:signal transduction"/>
    <property type="evidence" value="ECO:0007669"/>
    <property type="project" value="UniProtKB-ARBA"/>
</dbReference>
<feature type="transmembrane region" description="Helical" evidence="5">
    <location>
        <begin position="20"/>
        <end position="41"/>
    </location>
</feature>
<comment type="caution">
    <text evidence="7">The sequence shown here is derived from an EMBL/GenBank/DDBJ whole genome shotgun (WGS) entry which is preliminary data.</text>
</comment>
<dbReference type="SMART" id="SM01079">
    <property type="entry name" value="CHASE"/>
    <property type="match status" value="1"/>
</dbReference>
<feature type="domain" description="CHASE" evidence="6">
    <location>
        <begin position="87"/>
        <end position="219"/>
    </location>
</feature>
<protein>
    <recommendedName>
        <fullName evidence="6">CHASE domain-containing protein</fullName>
    </recommendedName>
</protein>
<organism evidence="7 8">
    <name type="scientific">Vibrio cholerae</name>
    <dbReference type="NCBI Taxonomy" id="666"/>
    <lineage>
        <taxon>Bacteria</taxon>
        <taxon>Pseudomonadati</taxon>
        <taxon>Pseudomonadota</taxon>
        <taxon>Gammaproteobacteria</taxon>
        <taxon>Vibrionales</taxon>
        <taxon>Vibrionaceae</taxon>
        <taxon>Vibrio</taxon>
    </lineage>
</organism>
<evidence type="ECO:0000256" key="4">
    <source>
        <dbReference type="ARBA" id="ARBA00023136"/>
    </source>
</evidence>
<dbReference type="Pfam" id="PF03924">
    <property type="entry name" value="CHASE"/>
    <property type="match status" value="1"/>
</dbReference>
<name>A0A8B5ZLW0_VIBCL</name>
<evidence type="ECO:0000256" key="1">
    <source>
        <dbReference type="ARBA" id="ARBA00004370"/>
    </source>
</evidence>
<dbReference type="PROSITE" id="PS50839">
    <property type="entry name" value="CHASE"/>
    <property type="match status" value="1"/>
</dbReference>
<dbReference type="GO" id="GO:0016020">
    <property type="term" value="C:membrane"/>
    <property type="evidence" value="ECO:0007669"/>
    <property type="project" value="UniProtKB-SubCell"/>
</dbReference>
<reference evidence="7 8" key="1">
    <citation type="submission" date="2019-06" db="EMBL/GenBank/DDBJ databases">
        <title>Vibrio cholerae phylogeny based on whole-genome sequencing reveals genetic diversity and population strucutre.</title>
        <authorList>
            <person name="Zhiqiu Y."/>
            <person name="Bin L."/>
            <person name="Lingyan J."/>
        </authorList>
    </citation>
    <scope>NUCLEOTIDE SEQUENCE [LARGE SCALE GENOMIC DNA]</scope>
    <source>
        <strain evidence="7 8">N2768</strain>
    </source>
</reference>
<gene>
    <name evidence="7" type="ORF">FXE67_04345</name>
</gene>
<keyword evidence="2 5" id="KW-0812">Transmembrane</keyword>
<dbReference type="Proteomes" id="UP000323583">
    <property type="component" value="Unassembled WGS sequence"/>
</dbReference>
<evidence type="ECO:0000313" key="7">
    <source>
        <dbReference type="EMBL" id="TXY93039.1"/>
    </source>
</evidence>
<evidence type="ECO:0000256" key="3">
    <source>
        <dbReference type="ARBA" id="ARBA00022989"/>
    </source>
</evidence>
<keyword evidence="3 5" id="KW-1133">Transmembrane helix</keyword>
<evidence type="ECO:0000259" key="6">
    <source>
        <dbReference type="PROSITE" id="PS50839"/>
    </source>
</evidence>
<evidence type="ECO:0000256" key="2">
    <source>
        <dbReference type="ARBA" id="ARBA00022692"/>
    </source>
</evidence>
<comment type="subcellular location">
    <subcellularLocation>
        <location evidence="1">Membrane</location>
    </subcellularLocation>
</comment>
<dbReference type="Gene3D" id="3.30.450.350">
    <property type="entry name" value="CHASE domain"/>
    <property type="match status" value="1"/>
</dbReference>
<dbReference type="InterPro" id="IPR006189">
    <property type="entry name" value="CHASE_dom"/>
</dbReference>
<dbReference type="EMBL" id="VSGZ01000028">
    <property type="protein sequence ID" value="TXY93039.1"/>
    <property type="molecule type" value="Genomic_DNA"/>
</dbReference>
<dbReference type="AlphaFoldDB" id="A0A8B5ZLW0"/>
<evidence type="ECO:0000256" key="5">
    <source>
        <dbReference type="SAM" id="Phobius"/>
    </source>
</evidence>
<accession>A0A8B5ZLW0</accession>
<evidence type="ECO:0000313" key="8">
    <source>
        <dbReference type="Proteomes" id="UP000323583"/>
    </source>
</evidence>
<proteinExistence type="predicted"/>
<dbReference type="InterPro" id="IPR042240">
    <property type="entry name" value="CHASE_sf"/>
</dbReference>